<feature type="transmembrane region" description="Helical" evidence="1">
    <location>
        <begin position="26"/>
        <end position="45"/>
    </location>
</feature>
<dbReference type="RefSeq" id="WP_188786159.1">
    <property type="nucleotide sequence ID" value="NZ_BMOC01000003.1"/>
</dbReference>
<keyword evidence="1" id="KW-1133">Transmembrane helix</keyword>
<reference evidence="2" key="2">
    <citation type="submission" date="2020-09" db="EMBL/GenBank/DDBJ databases">
        <authorList>
            <person name="Sun Q."/>
            <person name="Ohkuma M."/>
        </authorList>
    </citation>
    <scope>NUCLEOTIDE SEQUENCE</scope>
    <source>
        <strain evidence="2">JCM 14359</strain>
    </source>
</reference>
<evidence type="ECO:0000313" key="2">
    <source>
        <dbReference type="EMBL" id="GGJ01070.1"/>
    </source>
</evidence>
<proteinExistence type="predicted"/>
<reference evidence="2" key="1">
    <citation type="journal article" date="2014" name="Int. J. Syst. Evol. Microbiol.">
        <title>Complete genome sequence of Corynebacterium casei LMG S-19264T (=DSM 44701T), isolated from a smear-ripened cheese.</title>
        <authorList>
            <consortium name="US DOE Joint Genome Institute (JGI-PGF)"/>
            <person name="Walter F."/>
            <person name="Albersmeier A."/>
            <person name="Kalinowski J."/>
            <person name="Ruckert C."/>
        </authorList>
    </citation>
    <scope>NUCLEOTIDE SEQUENCE</scope>
    <source>
        <strain evidence="2">JCM 14359</strain>
    </source>
</reference>
<accession>A0A830EFV9</accession>
<feature type="transmembrane region" description="Helical" evidence="1">
    <location>
        <begin position="125"/>
        <end position="142"/>
    </location>
</feature>
<keyword evidence="1" id="KW-0812">Transmembrane</keyword>
<feature type="transmembrane region" description="Helical" evidence="1">
    <location>
        <begin position="93"/>
        <end position="113"/>
    </location>
</feature>
<keyword evidence="3" id="KW-1185">Reference proteome</keyword>
<sequence length="148" mass="14444">MTGDSDTRASVGTTTGHTGRRARRAAVAWTLVIVAASLVDPAAILKPLGASRTAGAGGTGGAAAFATAHLVAYGVLAWLLGDGLDPNTDGFRAVVTAIAVATAVGVGVELLQAPVAARTAGAPDALVNAVGATVGAGLHAALDGRRRR</sequence>
<evidence type="ECO:0008006" key="4">
    <source>
        <dbReference type="Google" id="ProtNLM"/>
    </source>
</evidence>
<dbReference type="Proteomes" id="UP000653099">
    <property type="component" value="Unassembled WGS sequence"/>
</dbReference>
<comment type="caution">
    <text evidence="2">The sequence shown here is derived from an EMBL/GenBank/DDBJ whole genome shotgun (WGS) entry which is preliminary data.</text>
</comment>
<dbReference type="NCBIfam" id="NF037970">
    <property type="entry name" value="vanZ_1"/>
    <property type="match status" value="1"/>
</dbReference>
<evidence type="ECO:0000313" key="3">
    <source>
        <dbReference type="Proteomes" id="UP000653099"/>
    </source>
</evidence>
<protein>
    <recommendedName>
        <fullName evidence="4">VanZ family protein</fullName>
    </recommendedName>
</protein>
<dbReference type="AlphaFoldDB" id="A0A830EFV9"/>
<organism evidence="2 3">
    <name type="scientific">Halobellus salinus</name>
    <dbReference type="NCBI Taxonomy" id="931585"/>
    <lineage>
        <taxon>Archaea</taxon>
        <taxon>Methanobacteriati</taxon>
        <taxon>Methanobacteriota</taxon>
        <taxon>Stenosarchaea group</taxon>
        <taxon>Halobacteria</taxon>
        <taxon>Halobacteriales</taxon>
        <taxon>Haloferacaceae</taxon>
        <taxon>Halobellus</taxon>
    </lineage>
</organism>
<gene>
    <name evidence="2" type="ORF">GCM10008995_08680</name>
</gene>
<evidence type="ECO:0000256" key="1">
    <source>
        <dbReference type="SAM" id="Phobius"/>
    </source>
</evidence>
<feature type="transmembrane region" description="Helical" evidence="1">
    <location>
        <begin position="57"/>
        <end position="81"/>
    </location>
</feature>
<name>A0A830EFV9_9EURY</name>
<dbReference type="EMBL" id="BMOC01000003">
    <property type="protein sequence ID" value="GGJ01070.1"/>
    <property type="molecule type" value="Genomic_DNA"/>
</dbReference>
<keyword evidence="1" id="KW-0472">Membrane</keyword>